<dbReference type="PANTHER" id="PTHR45339">
    <property type="entry name" value="HYBRID SIGNAL TRANSDUCTION HISTIDINE KINASE J"/>
    <property type="match status" value="1"/>
</dbReference>
<dbReference type="SUPFAM" id="SSF47226">
    <property type="entry name" value="Histidine-containing phosphotransfer domain, HPT domain"/>
    <property type="match status" value="1"/>
</dbReference>
<dbReference type="GO" id="GO:0004672">
    <property type="term" value="F:protein kinase activity"/>
    <property type="evidence" value="ECO:0007669"/>
    <property type="project" value="UniProtKB-ARBA"/>
</dbReference>
<sequence>MMKPPFFKLHQADDVNLAQAICIQTSAESDVRISAHPSNIRGDEPDFKNLKNSECVPVALAGRHLILIAEDDEINLDMLQAQLELLGYVTEAACDGATALAMWRSERYALLLTDCHMPNTDGFELTAAIRREEPAGIRLPIIAVTADAMQGVSERCIAQGMDDYLSKPLLLDELGRMLIKWMPLPVRVADYPVWDGGTLSRLIGDKPDLRRRLLEKFLVKGRMRIDEMLNVGEDRELAVHAAHALKSAARTVGALRLGELCQAMEDGVAMPGEVSVAFAAAECNIKAVLQS</sequence>
<dbReference type="PANTHER" id="PTHR45339:SF1">
    <property type="entry name" value="HYBRID SIGNAL TRANSDUCTION HISTIDINE KINASE J"/>
    <property type="match status" value="1"/>
</dbReference>
<evidence type="ECO:0000256" key="3">
    <source>
        <dbReference type="ARBA" id="ARBA00022553"/>
    </source>
</evidence>
<evidence type="ECO:0000256" key="2">
    <source>
        <dbReference type="ARBA" id="ARBA00022475"/>
    </source>
</evidence>
<evidence type="ECO:0000256" key="7">
    <source>
        <dbReference type="ARBA" id="ARBA00022989"/>
    </source>
</evidence>
<evidence type="ECO:0000256" key="8">
    <source>
        <dbReference type="ARBA" id="ARBA00023012"/>
    </source>
</evidence>
<evidence type="ECO:0000256" key="5">
    <source>
        <dbReference type="ARBA" id="ARBA00022741"/>
    </source>
</evidence>
<keyword evidence="5" id="KW-0547">Nucleotide-binding</keyword>
<keyword evidence="7" id="KW-1133">Transmembrane helix</keyword>
<evidence type="ECO:0000313" key="13">
    <source>
        <dbReference type="Proteomes" id="UP000001235"/>
    </source>
</evidence>
<feature type="domain" description="Response regulatory" evidence="11">
    <location>
        <begin position="65"/>
        <end position="182"/>
    </location>
</feature>
<dbReference type="AlphaFoldDB" id="D9SC99"/>
<keyword evidence="6" id="KW-0067">ATP-binding</keyword>
<gene>
    <name evidence="12" type="ordered locus">Galf_0521</name>
</gene>
<dbReference type="GO" id="GO:0005886">
    <property type="term" value="C:plasma membrane"/>
    <property type="evidence" value="ECO:0007669"/>
    <property type="project" value="UniProtKB-SubCell"/>
</dbReference>
<dbReference type="Gene3D" id="1.20.120.160">
    <property type="entry name" value="HPT domain"/>
    <property type="match status" value="1"/>
</dbReference>
<protein>
    <submittedName>
        <fullName evidence="12">Response regulator receiver and Hpt phospho transfer protein</fullName>
    </submittedName>
</protein>
<dbReference type="CDD" id="cd17546">
    <property type="entry name" value="REC_hyHK_CKI1_RcsC-like"/>
    <property type="match status" value="1"/>
</dbReference>
<dbReference type="STRING" id="395494.Galf_0521"/>
<keyword evidence="9" id="KW-0472">Membrane</keyword>
<dbReference type="EMBL" id="CP002159">
    <property type="protein sequence ID" value="ADL54564.1"/>
    <property type="molecule type" value="Genomic_DNA"/>
</dbReference>
<evidence type="ECO:0000259" key="11">
    <source>
        <dbReference type="PROSITE" id="PS50110"/>
    </source>
</evidence>
<dbReference type="InterPro" id="IPR011006">
    <property type="entry name" value="CheY-like_superfamily"/>
</dbReference>
<dbReference type="eggNOG" id="COG2198">
    <property type="taxonomic scope" value="Bacteria"/>
</dbReference>
<dbReference type="Gene3D" id="3.40.50.2300">
    <property type="match status" value="1"/>
</dbReference>
<feature type="modified residue" description="4-aspartylphosphate" evidence="10">
    <location>
        <position position="114"/>
    </location>
</feature>
<evidence type="ECO:0000256" key="10">
    <source>
        <dbReference type="PROSITE-ProRule" id="PRU00169"/>
    </source>
</evidence>
<name>D9SC99_GALCS</name>
<evidence type="ECO:0000256" key="6">
    <source>
        <dbReference type="ARBA" id="ARBA00022840"/>
    </source>
</evidence>
<dbReference type="PROSITE" id="PS50110">
    <property type="entry name" value="RESPONSE_REGULATORY"/>
    <property type="match status" value="1"/>
</dbReference>
<dbReference type="SMART" id="SM00448">
    <property type="entry name" value="REC"/>
    <property type="match status" value="1"/>
</dbReference>
<dbReference type="RefSeq" id="WP_013292507.1">
    <property type="nucleotide sequence ID" value="NC_014394.1"/>
</dbReference>
<dbReference type="HOGENOM" id="CLU_955644_0_0_4"/>
<dbReference type="InterPro" id="IPR001789">
    <property type="entry name" value="Sig_transdc_resp-reg_receiver"/>
</dbReference>
<evidence type="ECO:0000313" key="12">
    <source>
        <dbReference type="EMBL" id="ADL54564.1"/>
    </source>
</evidence>
<keyword evidence="4" id="KW-0812">Transmembrane</keyword>
<dbReference type="InterPro" id="IPR036641">
    <property type="entry name" value="HPT_dom_sf"/>
</dbReference>
<keyword evidence="3 10" id="KW-0597">Phosphoprotein</keyword>
<keyword evidence="8" id="KW-0902">Two-component regulatory system</keyword>
<dbReference type="SUPFAM" id="SSF52172">
    <property type="entry name" value="CheY-like"/>
    <property type="match status" value="1"/>
</dbReference>
<dbReference type="Pfam" id="PF01627">
    <property type="entry name" value="Hpt"/>
    <property type="match status" value="1"/>
</dbReference>
<reference evidence="12 13" key="1">
    <citation type="submission" date="2010-08" db="EMBL/GenBank/DDBJ databases">
        <title>Complete sequence of Gallionella capsiferriformans ES-2.</title>
        <authorList>
            <consortium name="US DOE Joint Genome Institute"/>
            <person name="Lucas S."/>
            <person name="Copeland A."/>
            <person name="Lapidus A."/>
            <person name="Cheng J.-F."/>
            <person name="Bruce D."/>
            <person name="Goodwin L."/>
            <person name="Pitluck S."/>
            <person name="Chertkov O."/>
            <person name="Davenport K.W."/>
            <person name="Detter J.C."/>
            <person name="Han C."/>
            <person name="Tapia R."/>
            <person name="Land M."/>
            <person name="Hauser L."/>
            <person name="Chang Y.-J."/>
            <person name="Jeffries C."/>
            <person name="Kyrpides N."/>
            <person name="Ivanova N."/>
            <person name="Mikhailova N."/>
            <person name="Shelobolina E.S."/>
            <person name="Picardal F."/>
            <person name="Roden E."/>
            <person name="Emerson D."/>
            <person name="Woyke T."/>
        </authorList>
    </citation>
    <scope>NUCLEOTIDE SEQUENCE [LARGE SCALE GENOMIC DNA]</scope>
    <source>
        <strain evidence="12 13">ES-2</strain>
    </source>
</reference>
<evidence type="ECO:0000256" key="1">
    <source>
        <dbReference type="ARBA" id="ARBA00004651"/>
    </source>
</evidence>
<accession>D9SC99</accession>
<organism evidence="12 13">
    <name type="scientific">Gallionella capsiferriformans (strain ES-2)</name>
    <name type="common">Gallionella ferruginea capsiferriformans (strain ES-2)</name>
    <dbReference type="NCBI Taxonomy" id="395494"/>
    <lineage>
        <taxon>Bacteria</taxon>
        <taxon>Pseudomonadati</taxon>
        <taxon>Pseudomonadota</taxon>
        <taxon>Betaproteobacteria</taxon>
        <taxon>Nitrosomonadales</taxon>
        <taxon>Gallionellaceae</taxon>
        <taxon>Gallionella</taxon>
    </lineage>
</organism>
<evidence type="ECO:0000256" key="9">
    <source>
        <dbReference type="ARBA" id="ARBA00023136"/>
    </source>
</evidence>
<keyword evidence="2" id="KW-1003">Cell membrane</keyword>
<dbReference type="Proteomes" id="UP000001235">
    <property type="component" value="Chromosome"/>
</dbReference>
<comment type="subcellular location">
    <subcellularLocation>
        <location evidence="1">Cell membrane</location>
        <topology evidence="1">Multi-pass membrane protein</topology>
    </subcellularLocation>
</comment>
<dbReference type="InterPro" id="IPR008207">
    <property type="entry name" value="Sig_transdc_His_kin_Hpt_dom"/>
</dbReference>
<keyword evidence="13" id="KW-1185">Reference proteome</keyword>
<evidence type="ECO:0000256" key="4">
    <source>
        <dbReference type="ARBA" id="ARBA00022692"/>
    </source>
</evidence>
<dbReference type="GO" id="GO:0005524">
    <property type="term" value="F:ATP binding"/>
    <property type="evidence" value="ECO:0007669"/>
    <property type="project" value="UniProtKB-KW"/>
</dbReference>
<dbReference type="KEGG" id="gca:Galf_0521"/>
<proteinExistence type="predicted"/>
<dbReference type="Pfam" id="PF00072">
    <property type="entry name" value="Response_reg"/>
    <property type="match status" value="1"/>
</dbReference>
<dbReference type="eggNOG" id="COG0784">
    <property type="taxonomic scope" value="Bacteria"/>
</dbReference>
<dbReference type="OrthoDB" id="8552871at2"/>
<dbReference type="GO" id="GO:0000160">
    <property type="term" value="P:phosphorelay signal transduction system"/>
    <property type="evidence" value="ECO:0007669"/>
    <property type="project" value="UniProtKB-KW"/>
</dbReference>